<dbReference type="PANTHER" id="PTHR42879">
    <property type="entry name" value="3-OXOACYL-(ACYL-CARRIER-PROTEIN) REDUCTASE"/>
    <property type="match status" value="1"/>
</dbReference>
<keyword evidence="6 12" id="KW-0521">NADP</keyword>
<dbReference type="NCBIfam" id="NF004197">
    <property type="entry name" value="PRK05653.1-1"/>
    <property type="match status" value="1"/>
</dbReference>
<evidence type="ECO:0000256" key="1">
    <source>
        <dbReference type="ARBA" id="ARBA00005194"/>
    </source>
</evidence>
<dbReference type="CDD" id="cd05333">
    <property type="entry name" value="BKR_SDR_c"/>
    <property type="match status" value="1"/>
</dbReference>
<dbReference type="InterPro" id="IPR002347">
    <property type="entry name" value="SDR_fam"/>
</dbReference>
<feature type="active site" description="Proton acceptor" evidence="11">
    <location>
        <position position="312"/>
    </location>
</feature>
<dbReference type="PANTHER" id="PTHR42879:SF2">
    <property type="entry name" value="3-OXOACYL-[ACYL-CARRIER-PROTEIN] REDUCTASE FABG"/>
    <property type="match status" value="1"/>
</dbReference>
<evidence type="ECO:0000256" key="7">
    <source>
        <dbReference type="ARBA" id="ARBA00023002"/>
    </source>
</evidence>
<dbReference type="InterPro" id="IPR020904">
    <property type="entry name" value="Sc_DH/Rdtase_CS"/>
</dbReference>
<dbReference type="Gene3D" id="3.40.50.720">
    <property type="entry name" value="NAD(P)-binding Rossmann-like Domain"/>
    <property type="match status" value="1"/>
</dbReference>
<dbReference type="NCBIfam" id="TIGR01830">
    <property type="entry name" value="3oxo_ACP_reduc"/>
    <property type="match status" value="1"/>
</dbReference>
<evidence type="ECO:0000256" key="8">
    <source>
        <dbReference type="ARBA" id="ARBA00023098"/>
    </source>
</evidence>
<accession>A0A7S4GDK8</accession>
<feature type="binding site" evidence="12">
    <location>
        <position position="195"/>
    </location>
    <ligand>
        <name>NADP(+)</name>
        <dbReference type="ChEBI" id="CHEBI:58349"/>
    </ligand>
</feature>
<name>A0A7S4GDK8_9EUGL</name>
<evidence type="ECO:0000256" key="10">
    <source>
        <dbReference type="ARBA" id="ARBA00048508"/>
    </source>
</evidence>
<evidence type="ECO:0000256" key="12">
    <source>
        <dbReference type="PIRSR" id="PIRSR611284-2"/>
    </source>
</evidence>
<feature type="domain" description="Ketoreductase" evidence="13">
    <location>
        <begin position="164"/>
        <end position="348"/>
    </location>
</feature>
<comment type="pathway">
    <text evidence="1">Lipid metabolism; fatty acid biosynthesis.</text>
</comment>
<dbReference type="EMBL" id="HBJA01130800">
    <property type="protein sequence ID" value="CAE0833651.1"/>
    <property type="molecule type" value="Transcribed_RNA"/>
</dbReference>
<dbReference type="Pfam" id="PF13561">
    <property type="entry name" value="adh_short_C2"/>
    <property type="match status" value="1"/>
</dbReference>
<feature type="binding site" evidence="12">
    <location>
        <begin position="220"/>
        <end position="221"/>
    </location>
    <ligand>
        <name>NADP(+)</name>
        <dbReference type="ChEBI" id="CHEBI:58349"/>
    </ligand>
</feature>
<dbReference type="GO" id="GO:0006633">
    <property type="term" value="P:fatty acid biosynthetic process"/>
    <property type="evidence" value="ECO:0007669"/>
    <property type="project" value="UniProtKB-KW"/>
</dbReference>
<reference evidence="14" key="1">
    <citation type="submission" date="2021-01" db="EMBL/GenBank/DDBJ databases">
        <authorList>
            <person name="Corre E."/>
            <person name="Pelletier E."/>
            <person name="Niang G."/>
            <person name="Scheremetjew M."/>
            <person name="Finn R."/>
            <person name="Kale V."/>
            <person name="Holt S."/>
            <person name="Cochrane G."/>
            <person name="Meng A."/>
            <person name="Brown T."/>
            <person name="Cohen L."/>
        </authorList>
    </citation>
    <scope>NUCLEOTIDE SEQUENCE</scope>
    <source>
        <strain evidence="14">CCMP1594</strain>
    </source>
</reference>
<evidence type="ECO:0000256" key="5">
    <source>
        <dbReference type="ARBA" id="ARBA00022832"/>
    </source>
</evidence>
<organism evidence="14">
    <name type="scientific">Eutreptiella gymnastica</name>
    <dbReference type="NCBI Taxonomy" id="73025"/>
    <lineage>
        <taxon>Eukaryota</taxon>
        <taxon>Discoba</taxon>
        <taxon>Euglenozoa</taxon>
        <taxon>Euglenida</taxon>
        <taxon>Spirocuta</taxon>
        <taxon>Euglenophyceae</taxon>
        <taxon>Eutreptiales</taxon>
        <taxon>Eutreptiaceae</taxon>
        <taxon>Eutreptiella</taxon>
    </lineage>
</organism>
<dbReference type="GO" id="GO:0051287">
    <property type="term" value="F:NAD binding"/>
    <property type="evidence" value="ECO:0007669"/>
    <property type="project" value="InterPro"/>
</dbReference>
<dbReference type="InterPro" id="IPR050259">
    <property type="entry name" value="SDR"/>
</dbReference>
<evidence type="ECO:0000256" key="3">
    <source>
        <dbReference type="ARBA" id="ARBA00012948"/>
    </source>
</evidence>
<comment type="similarity">
    <text evidence="2">Belongs to the short-chain dehydrogenases/reductases (SDR) family.</text>
</comment>
<protein>
    <recommendedName>
        <fullName evidence="3">3-oxoacyl-[acyl-carrier-protein] reductase</fullName>
        <ecNumber evidence="3">1.1.1.100</ecNumber>
    </recommendedName>
</protein>
<keyword evidence="7" id="KW-0560">Oxidoreductase</keyword>
<dbReference type="PROSITE" id="PS00061">
    <property type="entry name" value="ADH_SHORT"/>
    <property type="match status" value="1"/>
</dbReference>
<dbReference type="InterPro" id="IPR011284">
    <property type="entry name" value="3oxo_ACP_reduc"/>
</dbReference>
<feature type="binding site" evidence="12">
    <location>
        <begin position="312"/>
        <end position="316"/>
    </location>
    <ligand>
        <name>NADP(+)</name>
        <dbReference type="ChEBI" id="CHEBI:58349"/>
    </ligand>
</feature>
<evidence type="ECO:0000313" key="14">
    <source>
        <dbReference type="EMBL" id="CAE0833651.1"/>
    </source>
</evidence>
<evidence type="ECO:0000256" key="6">
    <source>
        <dbReference type="ARBA" id="ARBA00022857"/>
    </source>
</evidence>
<dbReference type="SUPFAM" id="SSF51735">
    <property type="entry name" value="NAD(P)-binding Rossmann-fold domains"/>
    <property type="match status" value="1"/>
</dbReference>
<evidence type="ECO:0000256" key="2">
    <source>
        <dbReference type="ARBA" id="ARBA00006484"/>
    </source>
</evidence>
<dbReference type="NCBIfam" id="NF009466">
    <property type="entry name" value="PRK12826.1-2"/>
    <property type="match status" value="1"/>
</dbReference>
<keyword evidence="5" id="KW-0276">Fatty acid metabolism</keyword>
<comment type="catalytic activity">
    <reaction evidence="10">
        <text>a (3R)-hydroxyacyl-[ACP] + NADP(+) = a 3-oxoacyl-[ACP] + NADPH + H(+)</text>
        <dbReference type="Rhea" id="RHEA:17397"/>
        <dbReference type="Rhea" id="RHEA-COMP:9916"/>
        <dbReference type="Rhea" id="RHEA-COMP:9945"/>
        <dbReference type="ChEBI" id="CHEBI:15378"/>
        <dbReference type="ChEBI" id="CHEBI:57783"/>
        <dbReference type="ChEBI" id="CHEBI:58349"/>
        <dbReference type="ChEBI" id="CHEBI:78776"/>
        <dbReference type="ChEBI" id="CHEBI:78827"/>
        <dbReference type="EC" id="1.1.1.100"/>
    </reaction>
</comment>
<sequence length="405" mass="40914">MSQTTGDRSCTAVAVATSALALTMLFGLSSTAHDGGSLFSAGSLTTVRPSASVAVAPAFMNTGFTLPELSAVGATPSSEISEGEENSARYPVAAVSEAAAQAPTFGPLAAACAFVTAAMAAIGVYRRVQAADRNVLQPLSMQEGPGRSTWAMASASGGKPLEGKVAVVTGATRGIGAAIAKALGGAGATVIGTATSDSGAEAISAALAAEGIAGEGMTLNVTDADAIAAAVKDIGAKFGVPTIVVNNAGITRDKLLMQMKEDDWDAVIDTNLTSIFRVSKAFQRGMQKARWGRIISISSVVGSMGNMGQTNYASAKAGLGGFTRSLAREMASRGVTVNAVAPGFIETDMTKDLPEEWADKLKAQIPCGRMGSAEEVAAAVLFLATPDAGYITGETIHVNGGMYMG</sequence>
<keyword evidence="4" id="KW-0444">Lipid biosynthesis</keyword>
<keyword evidence="9" id="KW-0275">Fatty acid biosynthesis</keyword>
<dbReference type="GO" id="GO:0004316">
    <property type="term" value="F:3-oxoacyl-[acyl-carrier-protein] reductase (NADPH) activity"/>
    <property type="evidence" value="ECO:0007669"/>
    <property type="project" value="UniProtKB-EC"/>
</dbReference>
<dbReference type="SMART" id="SM00822">
    <property type="entry name" value="PKS_KR"/>
    <property type="match status" value="1"/>
</dbReference>
<keyword evidence="8" id="KW-0443">Lipid metabolism</keyword>
<dbReference type="PRINTS" id="PR00081">
    <property type="entry name" value="GDHRDH"/>
</dbReference>
<gene>
    <name evidence="14" type="ORF">EGYM00163_LOCUS44947</name>
</gene>
<evidence type="ECO:0000256" key="9">
    <source>
        <dbReference type="ARBA" id="ARBA00023160"/>
    </source>
</evidence>
<evidence type="ECO:0000256" key="4">
    <source>
        <dbReference type="ARBA" id="ARBA00022516"/>
    </source>
</evidence>
<feature type="binding site" evidence="12">
    <location>
        <begin position="170"/>
        <end position="173"/>
    </location>
    <ligand>
        <name>NADP(+)</name>
        <dbReference type="ChEBI" id="CHEBI:58349"/>
    </ligand>
</feature>
<dbReference type="AlphaFoldDB" id="A0A7S4GDK8"/>
<dbReference type="PRINTS" id="PR00080">
    <property type="entry name" value="SDRFAMILY"/>
</dbReference>
<evidence type="ECO:0000256" key="11">
    <source>
        <dbReference type="PIRSR" id="PIRSR611284-1"/>
    </source>
</evidence>
<dbReference type="InterPro" id="IPR057326">
    <property type="entry name" value="KR_dom"/>
</dbReference>
<evidence type="ECO:0000259" key="13">
    <source>
        <dbReference type="SMART" id="SM00822"/>
    </source>
</evidence>
<feature type="binding site" evidence="12">
    <location>
        <position position="345"/>
    </location>
    <ligand>
        <name>NADP(+)</name>
        <dbReference type="ChEBI" id="CHEBI:58349"/>
    </ligand>
</feature>
<dbReference type="InterPro" id="IPR036291">
    <property type="entry name" value="NAD(P)-bd_dom_sf"/>
</dbReference>
<dbReference type="FunFam" id="3.40.50.720:FF:000037">
    <property type="entry name" value="3-oxoacyl-[acyl-carrier-protein] reductase FabG"/>
    <property type="match status" value="1"/>
</dbReference>
<dbReference type="EC" id="1.1.1.100" evidence="3"/>
<feature type="binding site" evidence="12">
    <location>
        <position position="247"/>
    </location>
    <ligand>
        <name>NADP(+)</name>
        <dbReference type="ChEBI" id="CHEBI:58349"/>
    </ligand>
</feature>
<proteinExistence type="inferred from homology"/>